<protein>
    <submittedName>
        <fullName evidence="3">Uncharacterized protein</fullName>
    </submittedName>
</protein>
<feature type="region of interest" description="Disordered" evidence="1">
    <location>
        <begin position="199"/>
        <end position="223"/>
    </location>
</feature>
<proteinExistence type="predicted"/>
<dbReference type="RefSeq" id="WP_344463362.1">
    <property type="nucleotide sequence ID" value="NZ_BAAANT010000009.1"/>
</dbReference>
<feature type="signal peptide" evidence="2">
    <location>
        <begin position="1"/>
        <end position="20"/>
    </location>
</feature>
<feature type="chain" id="PRO_5046929400" evidence="2">
    <location>
        <begin position="21"/>
        <end position="223"/>
    </location>
</feature>
<keyword evidence="2" id="KW-0732">Signal</keyword>
<evidence type="ECO:0000256" key="1">
    <source>
        <dbReference type="SAM" id="MobiDB-lite"/>
    </source>
</evidence>
<accession>A0ABN2ZBE8</accession>
<evidence type="ECO:0000313" key="3">
    <source>
        <dbReference type="EMBL" id="GAA2139421.1"/>
    </source>
</evidence>
<keyword evidence="4" id="KW-1185">Reference proteome</keyword>
<dbReference type="EMBL" id="BAAANT010000009">
    <property type="protein sequence ID" value="GAA2139421.1"/>
    <property type="molecule type" value="Genomic_DNA"/>
</dbReference>
<sequence>MRLRTSLACTVAALSFAAMAGGGAGAAQAAAPRTALAPVGSAVPAGAGLRASAVRAQLTLAQLTDKVLAQVKAQYPTVTTLMLASGEAPGGPTTDMAQVTQWEFVVNNTAQGPVGSVDVEADLGGTVSGITTHAQRWGGVLPITLPITMDPTEAYGIVATAGHPGPYQFVALVKPLVAGPHLQYHFSNVRGGNQGYSVNTDEPHTVSPIGGGATLGAPEPPEC</sequence>
<comment type="caution">
    <text evidence="3">The sequence shown here is derived from an EMBL/GenBank/DDBJ whole genome shotgun (WGS) entry which is preliminary data.</text>
</comment>
<evidence type="ECO:0000256" key="2">
    <source>
        <dbReference type="SAM" id="SignalP"/>
    </source>
</evidence>
<reference evidence="3 4" key="1">
    <citation type="journal article" date="2019" name="Int. J. Syst. Evol. Microbiol.">
        <title>The Global Catalogue of Microorganisms (GCM) 10K type strain sequencing project: providing services to taxonomists for standard genome sequencing and annotation.</title>
        <authorList>
            <consortium name="The Broad Institute Genomics Platform"/>
            <consortium name="The Broad Institute Genome Sequencing Center for Infectious Disease"/>
            <person name="Wu L."/>
            <person name="Ma J."/>
        </authorList>
    </citation>
    <scope>NUCLEOTIDE SEQUENCE [LARGE SCALE GENOMIC DNA]</scope>
    <source>
        <strain evidence="3 4">JCM 14560</strain>
    </source>
</reference>
<evidence type="ECO:0000313" key="4">
    <source>
        <dbReference type="Proteomes" id="UP001422759"/>
    </source>
</evidence>
<gene>
    <name evidence="3" type="ORF">GCM10009760_21660</name>
</gene>
<name>A0ABN2ZBE8_9ACTN</name>
<organism evidence="3 4">
    <name type="scientific">Kitasatospora kazusensis</name>
    <dbReference type="NCBI Taxonomy" id="407974"/>
    <lineage>
        <taxon>Bacteria</taxon>
        <taxon>Bacillati</taxon>
        <taxon>Actinomycetota</taxon>
        <taxon>Actinomycetes</taxon>
        <taxon>Kitasatosporales</taxon>
        <taxon>Streptomycetaceae</taxon>
        <taxon>Kitasatospora</taxon>
    </lineage>
</organism>
<dbReference type="Proteomes" id="UP001422759">
    <property type="component" value="Unassembled WGS sequence"/>
</dbReference>